<reference evidence="2 3" key="1">
    <citation type="submission" date="2023-01" db="EMBL/GenBank/DDBJ databases">
        <title>Draft genome sequence of Nocardiopsis sp. RSe5-2 isolated from halophytes.</title>
        <authorList>
            <person name="Duangmal K."/>
            <person name="Chantavorakit T."/>
        </authorList>
    </citation>
    <scope>NUCLEOTIDE SEQUENCE [LARGE SCALE GENOMIC DNA]</scope>
    <source>
        <strain evidence="2 3">RSe5-2</strain>
    </source>
</reference>
<dbReference type="PROSITE" id="PS51257">
    <property type="entry name" value="PROKAR_LIPOPROTEIN"/>
    <property type="match status" value="1"/>
</dbReference>
<evidence type="ECO:0008006" key="4">
    <source>
        <dbReference type="Google" id="ProtNLM"/>
    </source>
</evidence>
<dbReference type="EMBL" id="JAQFWQ010000023">
    <property type="protein sequence ID" value="MDA2811079.1"/>
    <property type="molecule type" value="Genomic_DNA"/>
</dbReference>
<accession>A0ABT4U2B7</accession>
<evidence type="ECO:0000313" key="3">
    <source>
        <dbReference type="Proteomes" id="UP001527866"/>
    </source>
</evidence>
<evidence type="ECO:0000256" key="1">
    <source>
        <dbReference type="SAM" id="MobiDB-lite"/>
    </source>
</evidence>
<organism evidence="2 3">
    <name type="scientific">Nocardiopsis endophytica</name>
    <dbReference type="NCBI Taxonomy" id="3018445"/>
    <lineage>
        <taxon>Bacteria</taxon>
        <taxon>Bacillati</taxon>
        <taxon>Actinomycetota</taxon>
        <taxon>Actinomycetes</taxon>
        <taxon>Streptosporangiales</taxon>
        <taxon>Nocardiopsidaceae</taxon>
        <taxon>Nocardiopsis</taxon>
    </lineage>
</organism>
<dbReference type="Proteomes" id="UP001527866">
    <property type="component" value="Unassembled WGS sequence"/>
</dbReference>
<dbReference type="RefSeq" id="WP_270685544.1">
    <property type="nucleotide sequence ID" value="NZ_JAQFWQ010000023.1"/>
</dbReference>
<keyword evidence="3" id="KW-1185">Reference proteome</keyword>
<proteinExistence type="predicted"/>
<name>A0ABT4U2B7_9ACTN</name>
<evidence type="ECO:0000313" key="2">
    <source>
        <dbReference type="EMBL" id="MDA2811079.1"/>
    </source>
</evidence>
<protein>
    <recommendedName>
        <fullName evidence="4">Lipoprotein</fullName>
    </recommendedName>
</protein>
<comment type="caution">
    <text evidence="2">The sequence shown here is derived from an EMBL/GenBank/DDBJ whole genome shotgun (WGS) entry which is preliminary data.</text>
</comment>
<sequence>MKRLAAGAVAGVTALALSGCSESMEWEPGGGDGPAPSPSPIDADTDELQAAFEEQSGLVVPDNASDMEIEAQMLEGDRPEYTLRFVTTRGGAEVVCDADNFGVYAAQEAPGDEEREVFDYQESDEEIGDAVRCEGSNPKQPRVQRLVSVVFPEDGFKEGPDAPDGEDVAVVYAHSILWLRR</sequence>
<gene>
    <name evidence="2" type="ORF">O4J56_10565</name>
</gene>
<feature type="region of interest" description="Disordered" evidence="1">
    <location>
        <begin position="22"/>
        <end position="45"/>
    </location>
</feature>